<gene>
    <name evidence="1" type="ORF">V2W30_09095</name>
</gene>
<proteinExistence type="predicted"/>
<protein>
    <submittedName>
        <fullName evidence="1">Nucleopolyhedrovirus P10 family protein</fullName>
    </submittedName>
</protein>
<name>A0ACD5A8S0_9ACTN</name>
<sequence length="247" mass="24977">MTVDRWGQAVRQQLGLGRLLPLGGPGDGAWITEPAARAALTRAVSQVRGVRLGSLRLELADPEHAGESTVPAPPSALPPGPLRIVAQCAAAAEEPLPSAAGRLREALARAADEGLGLVIAEVDLQVTALLDDDAARSAPADASPPEPGEPGASEDKGPGEGDAGRAAEAALAVPGVTRLTGSLGGLGRAVHIESRSPEAAVSLPSRHVRVELSVAPEARALDVTRAVREAVTTALPDGPTVAVLVTQ</sequence>
<evidence type="ECO:0000313" key="2">
    <source>
        <dbReference type="Proteomes" id="UP001432251"/>
    </source>
</evidence>
<dbReference type="Proteomes" id="UP001432251">
    <property type="component" value="Chromosome"/>
</dbReference>
<reference evidence="1" key="1">
    <citation type="journal article" date="2025" name="Int. J. Syst. Evol. Microbiol.">
        <title>Streptomyces citrinus sp. nov., with yellow diffusible pigment.</title>
        <authorList>
            <person name="He Y."/>
            <person name="Yang E."/>
            <person name="Xu J."/>
            <person name="Sun Y."/>
            <person name="Sun L."/>
        </authorList>
    </citation>
    <scope>NUCLEOTIDE SEQUENCE</scope>
    <source>
        <strain evidence="1">Q6</strain>
    </source>
</reference>
<keyword evidence="2" id="KW-1185">Reference proteome</keyword>
<dbReference type="EMBL" id="CP146022">
    <property type="protein sequence ID" value="WWQ63480.1"/>
    <property type="molecule type" value="Genomic_DNA"/>
</dbReference>
<evidence type="ECO:0000313" key="1">
    <source>
        <dbReference type="EMBL" id="WWQ63480.1"/>
    </source>
</evidence>
<accession>A0ACD5A8S0</accession>
<organism evidence="1 2">
    <name type="scientific">Streptomyces citrinus</name>
    <dbReference type="NCBI Taxonomy" id="3118173"/>
    <lineage>
        <taxon>Bacteria</taxon>
        <taxon>Bacillati</taxon>
        <taxon>Actinomycetota</taxon>
        <taxon>Actinomycetes</taxon>
        <taxon>Kitasatosporales</taxon>
        <taxon>Streptomycetaceae</taxon>
        <taxon>Streptomyces</taxon>
    </lineage>
</organism>